<accession>A0A2H0N571</accession>
<keyword evidence="1" id="KW-0472">Membrane</keyword>
<name>A0A2H0N571_9BACT</name>
<feature type="transmembrane region" description="Helical" evidence="1">
    <location>
        <begin position="75"/>
        <end position="92"/>
    </location>
</feature>
<keyword evidence="1" id="KW-0812">Transmembrane</keyword>
<reference evidence="2 3" key="1">
    <citation type="submission" date="2017-09" db="EMBL/GenBank/DDBJ databases">
        <title>Depth-based differentiation of microbial function through sediment-hosted aquifers and enrichment of novel symbionts in the deep terrestrial subsurface.</title>
        <authorList>
            <person name="Probst A.J."/>
            <person name="Ladd B."/>
            <person name="Jarett J.K."/>
            <person name="Geller-Mcgrath D.E."/>
            <person name="Sieber C.M."/>
            <person name="Emerson J.B."/>
            <person name="Anantharaman K."/>
            <person name="Thomas B.C."/>
            <person name="Malmstrom R."/>
            <person name="Stieglmeier M."/>
            <person name="Klingl A."/>
            <person name="Woyke T."/>
            <person name="Ryan C.M."/>
            <person name="Banfield J.F."/>
        </authorList>
    </citation>
    <scope>NUCLEOTIDE SEQUENCE [LARGE SCALE GENOMIC DNA]</scope>
    <source>
        <strain evidence="2">CG11_big_fil_rev_8_21_14_0_20_39_34</strain>
    </source>
</reference>
<dbReference type="AlphaFoldDB" id="A0A2H0N571"/>
<dbReference type="EMBL" id="PCWN01000007">
    <property type="protein sequence ID" value="PIR04042.1"/>
    <property type="molecule type" value="Genomic_DNA"/>
</dbReference>
<keyword evidence="1" id="KW-1133">Transmembrane helix</keyword>
<evidence type="ECO:0000256" key="1">
    <source>
        <dbReference type="SAM" id="Phobius"/>
    </source>
</evidence>
<dbReference type="Proteomes" id="UP000229600">
    <property type="component" value="Unassembled WGS sequence"/>
</dbReference>
<evidence type="ECO:0000313" key="2">
    <source>
        <dbReference type="EMBL" id="PIR04042.1"/>
    </source>
</evidence>
<comment type="caution">
    <text evidence="2">The sequence shown here is derived from an EMBL/GenBank/DDBJ whole genome shotgun (WGS) entry which is preliminary data.</text>
</comment>
<organism evidence="2 3">
    <name type="scientific">Candidatus Magasanikbacteria bacterium CG11_big_fil_rev_8_21_14_0_20_39_34</name>
    <dbReference type="NCBI Taxonomy" id="1974653"/>
    <lineage>
        <taxon>Bacteria</taxon>
        <taxon>Candidatus Magasanikiibacteriota</taxon>
    </lineage>
</organism>
<gene>
    <name evidence="2" type="ORF">COV59_02550</name>
</gene>
<protein>
    <submittedName>
        <fullName evidence="2">Uncharacterized protein</fullName>
    </submittedName>
</protein>
<proteinExistence type="predicted"/>
<sequence length="147" mass="16510">MVRLYQHGVGGRCLGWSSGGPHGLPLPTGVLREGQDKPFMGADQHPMQAGLHLNRIHGHKTTHLLHSPLKRKHPYIGMFLDGFFVLPVWWMYTGVSLVWAVSPVFQDMIQGGQNPCYQEEDPDEEWEEGDVDKEVLIGVQVCCTHLV</sequence>
<evidence type="ECO:0000313" key="3">
    <source>
        <dbReference type="Proteomes" id="UP000229600"/>
    </source>
</evidence>